<dbReference type="Gene3D" id="3.30.70.1070">
    <property type="entry name" value="Sporulation related repeat"/>
    <property type="match status" value="1"/>
</dbReference>
<sequence length="862" mass="91075">MADRTQIRTTERDEDIAQDDPFAELTRIMGFDPRVPSQPESQAPAQGAQASAQGIAEADFAIDLEKELMGEFGEEFSEPETPETPEILEEILAETLVPEAGYAQPQEPRVEAEPFIGGQFDQADPLDKSLADELFFDEAAFAEEFAALEAAPADFISDGQPDLAEFDALFAEEASTAPVAEADFLTGLEDALSHEFPETEMVQDEFPVFDDAEFSLEAAEPDMSAAEPVEEAFDESVFGDSVFGDNGDEFEQALAAAVFKGAVAEDNQPEPEPVVQAQQVSLEDELNALLGSMSSPAQPAYEPEFQLEQPLDVHAEPTPPSANPPSSYEATYEEQEQEPAPAPFAASATMAAASVSGAAAQNWGRSTPFIRPQQQEPEFSDFAQDYVASAPAHTASAPAQDMSIGQPVLRHTIEEMPELETIDIAEKAVAVADDLDIPDISFEDEKTETPAYDDFDAEFASLMNEMSEAEPAPAAFEAPPRHVSTYGQAPAMAATSDQPVDDDADPVFSNFDYQDYAAAPYDEEAPYAESSLSDDGFDYEPDAGEMAQTADSAGEPPSRNRMVLVAAAIGAVALLGGLGAFALSFGGGDSGGTPVLVKADDSPIKIKPENPGGTVIPNQDNKVYDMVANGAAPVAPTQETLVSDAEQPVDVAARMPQIVDNETPAKSEERVAPTLIEDEIAADATPTVVPRKVRTMVVRPDGTLVPREEPQIAATEPADPAPQQVTAPDAAPDAAQTAALPPAVAPDAAPRPAEPPAQDVAEASSTTGPTQVAALDTQAAAPGTWAMQIASQPSAEAAQSTYQDLAGRYASVLQGRSVNIVKAEIAGKGTFYRVRVGAETRADAISLCERYKAAGGACFVSQ</sequence>
<reference evidence="4" key="1">
    <citation type="journal article" date="2019" name="Int. J. Syst. Evol. Microbiol.">
        <title>The Global Catalogue of Microorganisms (GCM) 10K type strain sequencing project: providing services to taxonomists for standard genome sequencing and annotation.</title>
        <authorList>
            <consortium name="The Broad Institute Genomics Platform"/>
            <consortium name="The Broad Institute Genome Sequencing Center for Infectious Disease"/>
            <person name="Wu L."/>
            <person name="Ma J."/>
        </authorList>
    </citation>
    <scope>NUCLEOTIDE SEQUENCE [LARGE SCALE GENOMIC DNA]</scope>
    <source>
        <strain evidence="4">CGMCC 4.1415</strain>
    </source>
</reference>
<evidence type="ECO:0000313" key="3">
    <source>
        <dbReference type="EMBL" id="MFC5386559.1"/>
    </source>
</evidence>
<evidence type="ECO:0000256" key="1">
    <source>
        <dbReference type="SAM" id="MobiDB-lite"/>
    </source>
</evidence>
<feature type="region of interest" description="Disordered" evidence="1">
    <location>
        <begin position="313"/>
        <end position="346"/>
    </location>
</feature>
<dbReference type="RefSeq" id="WP_378229672.1">
    <property type="nucleotide sequence ID" value="NZ_JBHSLL010000036.1"/>
</dbReference>
<dbReference type="PROSITE" id="PS51724">
    <property type="entry name" value="SPOR"/>
    <property type="match status" value="1"/>
</dbReference>
<keyword evidence="4" id="KW-1185">Reference proteome</keyword>
<name>A0ABW0GY16_9HYPH</name>
<dbReference type="InterPro" id="IPR036680">
    <property type="entry name" value="SPOR-like_sf"/>
</dbReference>
<proteinExistence type="predicted"/>
<feature type="region of interest" description="Disordered" evidence="1">
    <location>
        <begin position="524"/>
        <end position="557"/>
    </location>
</feature>
<feature type="region of interest" description="Disordered" evidence="1">
    <location>
        <begin position="1"/>
        <end position="59"/>
    </location>
</feature>
<feature type="compositionally biased region" description="Acidic residues" evidence="1">
    <location>
        <begin position="12"/>
        <end position="22"/>
    </location>
</feature>
<dbReference type="Proteomes" id="UP001596016">
    <property type="component" value="Unassembled WGS sequence"/>
</dbReference>
<evidence type="ECO:0000313" key="4">
    <source>
        <dbReference type="Proteomes" id="UP001596016"/>
    </source>
</evidence>
<feature type="compositionally biased region" description="Low complexity" evidence="1">
    <location>
        <begin position="37"/>
        <end position="58"/>
    </location>
</feature>
<evidence type="ECO:0000259" key="2">
    <source>
        <dbReference type="PROSITE" id="PS51724"/>
    </source>
</evidence>
<feature type="region of interest" description="Disordered" evidence="1">
    <location>
        <begin position="700"/>
        <end position="770"/>
    </location>
</feature>
<organism evidence="3 4">
    <name type="scientific">Aquamicrobium segne</name>
    <dbReference type="NCBI Taxonomy" id="469547"/>
    <lineage>
        <taxon>Bacteria</taxon>
        <taxon>Pseudomonadati</taxon>
        <taxon>Pseudomonadota</taxon>
        <taxon>Alphaproteobacteria</taxon>
        <taxon>Hyphomicrobiales</taxon>
        <taxon>Phyllobacteriaceae</taxon>
        <taxon>Aquamicrobium</taxon>
    </lineage>
</organism>
<dbReference type="EMBL" id="JBHSLL010000036">
    <property type="protein sequence ID" value="MFC5386559.1"/>
    <property type="molecule type" value="Genomic_DNA"/>
</dbReference>
<dbReference type="InterPro" id="IPR007730">
    <property type="entry name" value="SPOR-like_dom"/>
</dbReference>
<comment type="caution">
    <text evidence="3">The sequence shown here is derived from an EMBL/GenBank/DDBJ whole genome shotgun (WGS) entry which is preliminary data.</text>
</comment>
<gene>
    <name evidence="3" type="ORF">ACFPLB_11355</name>
</gene>
<accession>A0ABW0GY16</accession>
<protein>
    <submittedName>
        <fullName evidence="3">SPOR domain-containing protein</fullName>
    </submittedName>
</protein>
<feature type="compositionally biased region" description="Basic and acidic residues" evidence="1">
    <location>
        <begin position="1"/>
        <end position="11"/>
    </location>
</feature>
<feature type="compositionally biased region" description="Low complexity" evidence="1">
    <location>
        <begin position="717"/>
        <end position="751"/>
    </location>
</feature>
<dbReference type="Pfam" id="PF05036">
    <property type="entry name" value="SPOR"/>
    <property type="match status" value="1"/>
</dbReference>
<feature type="domain" description="SPOR" evidence="2">
    <location>
        <begin position="779"/>
        <end position="862"/>
    </location>
</feature>
<dbReference type="SUPFAM" id="SSF110997">
    <property type="entry name" value="Sporulation related repeat"/>
    <property type="match status" value="1"/>
</dbReference>